<dbReference type="Pfam" id="PF00581">
    <property type="entry name" value="Rhodanese"/>
    <property type="match status" value="1"/>
</dbReference>
<dbReference type="InterPro" id="IPR053272">
    <property type="entry name" value="STY_interacting-like"/>
</dbReference>
<evidence type="ECO:0000313" key="4">
    <source>
        <dbReference type="Proteomes" id="UP000015101"/>
    </source>
</evidence>
<reference evidence="2 4" key="2">
    <citation type="journal article" date="2013" name="Nature">
        <title>Insights into bilaterian evolution from three spiralian genomes.</title>
        <authorList>
            <person name="Simakov O."/>
            <person name="Marletaz F."/>
            <person name="Cho S.J."/>
            <person name="Edsinger-Gonzales E."/>
            <person name="Havlak P."/>
            <person name="Hellsten U."/>
            <person name="Kuo D.H."/>
            <person name="Larsson T."/>
            <person name="Lv J."/>
            <person name="Arendt D."/>
            <person name="Savage R."/>
            <person name="Osoegawa K."/>
            <person name="de Jong P."/>
            <person name="Grimwood J."/>
            <person name="Chapman J.A."/>
            <person name="Shapiro H."/>
            <person name="Aerts A."/>
            <person name="Otillar R.P."/>
            <person name="Terry A.Y."/>
            <person name="Boore J.L."/>
            <person name="Grigoriev I.V."/>
            <person name="Lindberg D.R."/>
            <person name="Seaver E.C."/>
            <person name="Weisblat D.A."/>
            <person name="Putnam N.H."/>
            <person name="Rokhsar D.S."/>
        </authorList>
    </citation>
    <scope>NUCLEOTIDE SEQUENCE</scope>
</reference>
<organism evidence="3 4">
    <name type="scientific">Helobdella robusta</name>
    <name type="common">Californian leech</name>
    <dbReference type="NCBI Taxonomy" id="6412"/>
    <lineage>
        <taxon>Eukaryota</taxon>
        <taxon>Metazoa</taxon>
        <taxon>Spiralia</taxon>
        <taxon>Lophotrochozoa</taxon>
        <taxon>Annelida</taxon>
        <taxon>Clitellata</taxon>
        <taxon>Hirudinea</taxon>
        <taxon>Rhynchobdellida</taxon>
        <taxon>Glossiphoniidae</taxon>
        <taxon>Helobdella</taxon>
    </lineage>
</organism>
<dbReference type="Proteomes" id="UP000015101">
    <property type="component" value="Unassembled WGS sequence"/>
</dbReference>
<dbReference type="EMBL" id="KB095811">
    <property type="protein sequence ID" value="ESO13207.1"/>
    <property type="molecule type" value="Genomic_DNA"/>
</dbReference>
<feature type="domain" description="Rhodanese" evidence="1">
    <location>
        <begin position="33"/>
        <end position="124"/>
    </location>
</feature>
<dbReference type="AlphaFoldDB" id="T1EPG8"/>
<dbReference type="EnsemblMetazoa" id="HelroT159840">
    <property type="protein sequence ID" value="HelroP159840"/>
    <property type="gene ID" value="HelroG159840"/>
</dbReference>
<evidence type="ECO:0000259" key="1">
    <source>
        <dbReference type="Pfam" id="PF00581"/>
    </source>
</evidence>
<name>T1EPG8_HELRO</name>
<evidence type="ECO:0000313" key="3">
    <source>
        <dbReference type="EnsemblMetazoa" id="HelroP159840"/>
    </source>
</evidence>
<reference evidence="3" key="3">
    <citation type="submission" date="2015-06" db="UniProtKB">
        <authorList>
            <consortium name="EnsemblMetazoa"/>
        </authorList>
    </citation>
    <scope>IDENTIFICATION</scope>
</reference>
<dbReference type="STRING" id="6412.T1EPG8"/>
<proteinExistence type="predicted"/>
<keyword evidence="4" id="KW-1185">Reference proteome</keyword>
<accession>T1EPG8</accession>
<dbReference type="HOGENOM" id="CLU_1706163_0_0_1"/>
<dbReference type="Gene3D" id="3.40.250.10">
    <property type="entry name" value="Rhodanese-like domain"/>
    <property type="match status" value="1"/>
</dbReference>
<gene>
    <name evidence="3" type="primary">20198468</name>
    <name evidence="2" type="ORF">HELRODRAFT_159840</name>
</gene>
<dbReference type="RefSeq" id="XP_009009927.1">
    <property type="nucleotide sequence ID" value="XM_009011679.1"/>
</dbReference>
<dbReference type="GeneID" id="20198468"/>
<dbReference type="KEGG" id="hro:HELRODRAFT_159840"/>
<dbReference type="PANTHER" id="PTHR46659:SF1">
    <property type="entry name" value="SERINE_THREONINE_TYROSINE-INTERACTING-LIKE PROTEIN 1"/>
    <property type="match status" value="1"/>
</dbReference>
<evidence type="ECO:0000313" key="2">
    <source>
        <dbReference type="EMBL" id="ESO13207.1"/>
    </source>
</evidence>
<dbReference type="SUPFAM" id="SSF52821">
    <property type="entry name" value="Rhodanese/Cell cycle control phosphatase"/>
    <property type="match status" value="1"/>
</dbReference>
<dbReference type="eggNOG" id="KOG1716">
    <property type="taxonomic scope" value="Eukaryota"/>
</dbReference>
<protein>
    <recommendedName>
        <fullName evidence="1">Rhodanese domain-containing protein</fullName>
    </recommendedName>
</protein>
<dbReference type="PANTHER" id="PTHR46659">
    <property type="entry name" value="SERINE/THREONINE/TYROSINE-INTERACTING-LIKE PROTEIN 1"/>
    <property type="match status" value="1"/>
</dbReference>
<sequence>MVYWVSPIGPNELFNMINREFKYACITDVMFLLLLDARAKEHYNESHIITAKLAQRDKDEMYTVSLDYELECRTNIVVYDHSTTESDLINQVVTPALQCAKTMWECSKQTSIQVLTGGYKDFSAFYPFLRTRKLFYLPKACLKLKFTHFDKKSS</sequence>
<dbReference type="InParanoid" id="T1EPG8"/>
<dbReference type="EMBL" id="AMQM01000389">
    <property type="status" value="NOT_ANNOTATED_CDS"/>
    <property type="molecule type" value="Genomic_DNA"/>
</dbReference>
<dbReference type="CTD" id="20198468"/>
<dbReference type="InterPro" id="IPR001763">
    <property type="entry name" value="Rhodanese-like_dom"/>
</dbReference>
<dbReference type="InterPro" id="IPR036873">
    <property type="entry name" value="Rhodanese-like_dom_sf"/>
</dbReference>
<reference evidence="4" key="1">
    <citation type="submission" date="2012-12" db="EMBL/GenBank/DDBJ databases">
        <authorList>
            <person name="Hellsten U."/>
            <person name="Grimwood J."/>
            <person name="Chapman J.A."/>
            <person name="Shapiro H."/>
            <person name="Aerts A."/>
            <person name="Otillar R.P."/>
            <person name="Terry A.Y."/>
            <person name="Boore J.L."/>
            <person name="Simakov O."/>
            <person name="Marletaz F."/>
            <person name="Cho S.-J."/>
            <person name="Edsinger-Gonzales E."/>
            <person name="Havlak P."/>
            <person name="Kuo D.-H."/>
            <person name="Larsson T."/>
            <person name="Lv J."/>
            <person name="Arendt D."/>
            <person name="Savage R."/>
            <person name="Osoegawa K."/>
            <person name="de Jong P."/>
            <person name="Lindberg D.R."/>
            <person name="Seaver E.C."/>
            <person name="Weisblat D.A."/>
            <person name="Putnam N.H."/>
            <person name="Grigoriev I.V."/>
            <person name="Rokhsar D.S."/>
        </authorList>
    </citation>
    <scope>NUCLEOTIDE SEQUENCE</scope>
</reference>
<dbReference type="OrthoDB" id="10252009at2759"/>